<gene>
    <name evidence="9" type="primary">LOC120273009</name>
</gene>
<comment type="similarity">
    <text evidence="5">Belongs to the PMEI family.</text>
</comment>
<evidence type="ECO:0000256" key="3">
    <source>
        <dbReference type="ARBA" id="ARBA00022729"/>
    </source>
</evidence>
<organism evidence="8 9">
    <name type="scientific">Dioscorea cayennensis subsp. rotundata</name>
    <name type="common">White Guinea yam</name>
    <name type="synonym">Dioscorea rotundata</name>
    <dbReference type="NCBI Taxonomy" id="55577"/>
    <lineage>
        <taxon>Eukaryota</taxon>
        <taxon>Viridiplantae</taxon>
        <taxon>Streptophyta</taxon>
        <taxon>Embryophyta</taxon>
        <taxon>Tracheophyta</taxon>
        <taxon>Spermatophyta</taxon>
        <taxon>Magnoliopsida</taxon>
        <taxon>Liliopsida</taxon>
        <taxon>Dioscoreales</taxon>
        <taxon>Dioscoreaceae</taxon>
        <taxon>Dioscorea</taxon>
    </lineage>
</organism>
<dbReference type="Gene3D" id="1.20.140.40">
    <property type="entry name" value="Invertase/pectin methylesterase inhibitor family protein"/>
    <property type="match status" value="1"/>
</dbReference>
<dbReference type="CDD" id="cd15798">
    <property type="entry name" value="PMEI-like_3"/>
    <property type="match status" value="1"/>
</dbReference>
<dbReference type="PANTHER" id="PTHR31080">
    <property type="entry name" value="PECTINESTERASE INHIBITOR-LIKE"/>
    <property type="match status" value="1"/>
</dbReference>
<dbReference type="InterPro" id="IPR051955">
    <property type="entry name" value="PME_Inhibitor"/>
</dbReference>
<reference evidence="9" key="1">
    <citation type="submission" date="2025-08" db="UniProtKB">
        <authorList>
            <consortium name="RefSeq"/>
        </authorList>
    </citation>
    <scope>IDENTIFICATION</scope>
</reference>
<dbReference type="GeneID" id="120273009"/>
<protein>
    <submittedName>
        <fullName evidence="9">Pectinesterase inhibitor 6-like</fullName>
    </submittedName>
</protein>
<sequence>MASSNILLILFSITIMLYMAYGQGHDYLKKVCSVTRYQSLCIHSLSHFSSPASHSPSGWARAAVSVTLAETQEAGQYLVKLKTGGGGVRMRGRARLALSDCVECFSDAVSLLHSALGEMRSLERETFASQISNVETWLSAALTNQNTCIDGFQEFKVGPQVRMITSKVLNTTHFTSNALALVNKLASSGQSG</sequence>
<evidence type="ECO:0000256" key="1">
    <source>
        <dbReference type="ARBA" id="ARBA00004239"/>
    </source>
</evidence>
<evidence type="ECO:0000259" key="7">
    <source>
        <dbReference type="SMART" id="SM00856"/>
    </source>
</evidence>
<comment type="subcellular location">
    <subcellularLocation>
        <location evidence="1">Secreted</location>
        <location evidence="1">Extracellular space</location>
    </subcellularLocation>
</comment>
<dbReference type="AlphaFoldDB" id="A0AB40C731"/>
<dbReference type="SMART" id="SM00856">
    <property type="entry name" value="PMEI"/>
    <property type="match status" value="1"/>
</dbReference>
<feature type="chain" id="PRO_5044264916" evidence="6">
    <location>
        <begin position="23"/>
        <end position="192"/>
    </location>
</feature>
<keyword evidence="4" id="KW-1015">Disulfide bond</keyword>
<dbReference type="GO" id="GO:0005576">
    <property type="term" value="C:extracellular region"/>
    <property type="evidence" value="ECO:0007669"/>
    <property type="project" value="UniProtKB-SubCell"/>
</dbReference>
<evidence type="ECO:0000256" key="4">
    <source>
        <dbReference type="ARBA" id="ARBA00023157"/>
    </source>
</evidence>
<dbReference type="InterPro" id="IPR006501">
    <property type="entry name" value="Pectinesterase_inhib_dom"/>
</dbReference>
<keyword evidence="3 6" id="KW-0732">Signal</keyword>
<dbReference type="GO" id="GO:0004857">
    <property type="term" value="F:enzyme inhibitor activity"/>
    <property type="evidence" value="ECO:0007669"/>
    <property type="project" value="InterPro"/>
</dbReference>
<dbReference type="PANTHER" id="PTHR31080:SF158">
    <property type="entry name" value="PLANT INVERTASE_PECTIN METHYLESTERASE INHIBITOR SUPERFAMILY PROTEIN"/>
    <property type="match status" value="1"/>
</dbReference>
<accession>A0AB40C731</accession>
<dbReference type="Pfam" id="PF04043">
    <property type="entry name" value="PMEI"/>
    <property type="match status" value="1"/>
</dbReference>
<feature type="domain" description="Pectinesterase inhibitor" evidence="7">
    <location>
        <begin position="23"/>
        <end position="181"/>
    </location>
</feature>
<feature type="signal peptide" evidence="6">
    <location>
        <begin position="1"/>
        <end position="22"/>
    </location>
</feature>
<dbReference type="SUPFAM" id="SSF101148">
    <property type="entry name" value="Plant invertase/pectin methylesterase inhibitor"/>
    <property type="match status" value="1"/>
</dbReference>
<dbReference type="NCBIfam" id="TIGR01614">
    <property type="entry name" value="PME_inhib"/>
    <property type="match status" value="1"/>
</dbReference>
<proteinExistence type="inferred from homology"/>
<evidence type="ECO:0000313" key="8">
    <source>
        <dbReference type="Proteomes" id="UP001515500"/>
    </source>
</evidence>
<evidence type="ECO:0000256" key="2">
    <source>
        <dbReference type="ARBA" id="ARBA00022525"/>
    </source>
</evidence>
<dbReference type="Proteomes" id="UP001515500">
    <property type="component" value="Chromosome 12"/>
</dbReference>
<keyword evidence="2" id="KW-0964">Secreted</keyword>
<keyword evidence="8" id="KW-1185">Reference proteome</keyword>
<evidence type="ECO:0000256" key="6">
    <source>
        <dbReference type="SAM" id="SignalP"/>
    </source>
</evidence>
<dbReference type="RefSeq" id="XP_039135581.1">
    <property type="nucleotide sequence ID" value="XM_039279647.1"/>
</dbReference>
<dbReference type="InterPro" id="IPR035513">
    <property type="entry name" value="Invertase/methylesterase_inhib"/>
</dbReference>
<evidence type="ECO:0000313" key="9">
    <source>
        <dbReference type="RefSeq" id="XP_039135581.1"/>
    </source>
</evidence>
<name>A0AB40C731_DIOCR</name>
<dbReference type="FunFam" id="1.20.140.40:FF:000006">
    <property type="entry name" value="Pectinesterase inhibitor 3"/>
    <property type="match status" value="1"/>
</dbReference>
<evidence type="ECO:0000256" key="5">
    <source>
        <dbReference type="ARBA" id="ARBA00038471"/>
    </source>
</evidence>